<feature type="transmembrane region" description="Helical" evidence="1">
    <location>
        <begin position="6"/>
        <end position="24"/>
    </location>
</feature>
<keyword evidence="1" id="KW-0812">Transmembrane</keyword>
<dbReference type="Proteomes" id="UP000248198">
    <property type="component" value="Unassembled WGS sequence"/>
</dbReference>
<dbReference type="OrthoDB" id="799516at2"/>
<feature type="transmembrane region" description="Helical" evidence="1">
    <location>
        <begin position="31"/>
        <end position="52"/>
    </location>
</feature>
<accession>A0A318UDN5</accession>
<gene>
    <name evidence="2" type="ORF">B0O44_104678</name>
</gene>
<dbReference type="RefSeq" id="WP_110831893.1">
    <property type="nucleotide sequence ID" value="NZ_QKLU01000004.1"/>
</dbReference>
<comment type="caution">
    <text evidence="2">The sequence shown here is derived from an EMBL/GenBank/DDBJ whole genome shotgun (WGS) entry which is preliminary data.</text>
</comment>
<keyword evidence="3" id="KW-1185">Reference proteome</keyword>
<keyword evidence="1" id="KW-1133">Transmembrane helix</keyword>
<evidence type="ECO:0000256" key="1">
    <source>
        <dbReference type="SAM" id="Phobius"/>
    </source>
</evidence>
<protein>
    <submittedName>
        <fullName evidence="2">Uncharacterized protein</fullName>
    </submittedName>
</protein>
<dbReference type="AlphaFoldDB" id="A0A318UDN5"/>
<name>A0A318UDN5_9SPHI</name>
<reference evidence="2 3" key="1">
    <citation type="submission" date="2018-06" db="EMBL/GenBank/DDBJ databases">
        <title>Genomic Encyclopedia of Archaeal and Bacterial Type Strains, Phase II (KMG-II): from individual species to whole genera.</title>
        <authorList>
            <person name="Goeker M."/>
        </authorList>
    </citation>
    <scope>NUCLEOTIDE SEQUENCE [LARGE SCALE GENOMIC DNA]</scope>
    <source>
        <strain evidence="2 3">DSM 27372</strain>
    </source>
</reference>
<organism evidence="2 3">
    <name type="scientific">Pedobacter nutrimenti</name>
    <dbReference type="NCBI Taxonomy" id="1241337"/>
    <lineage>
        <taxon>Bacteria</taxon>
        <taxon>Pseudomonadati</taxon>
        <taxon>Bacteroidota</taxon>
        <taxon>Sphingobacteriia</taxon>
        <taxon>Sphingobacteriales</taxon>
        <taxon>Sphingobacteriaceae</taxon>
        <taxon>Pedobacter</taxon>
    </lineage>
</organism>
<evidence type="ECO:0000313" key="3">
    <source>
        <dbReference type="Proteomes" id="UP000248198"/>
    </source>
</evidence>
<sequence>MNSTSFLFMGLMLVPFLIFMVWLVKQDKRKNYMGLAVLLAAIILAVIVAIYVDAKYMGPGV</sequence>
<evidence type="ECO:0000313" key="2">
    <source>
        <dbReference type="EMBL" id="PYF74506.1"/>
    </source>
</evidence>
<dbReference type="EMBL" id="QKLU01000004">
    <property type="protein sequence ID" value="PYF74506.1"/>
    <property type="molecule type" value="Genomic_DNA"/>
</dbReference>
<proteinExistence type="predicted"/>
<keyword evidence="1" id="KW-0472">Membrane</keyword>